<reference evidence="1 2" key="1">
    <citation type="submission" date="2016-11" db="EMBL/GenBank/DDBJ databases">
        <title>Genome sequence of Sphingomonas jeddahensis G39.</title>
        <authorList>
            <person name="Poehlein A."/>
            <person name="Wuebbeler J.H."/>
            <person name="Steinbuechel A."/>
            <person name="Daniel R."/>
        </authorList>
    </citation>
    <scope>NUCLEOTIDE SEQUENCE [LARGE SCALE GENOMIC DNA]</scope>
    <source>
        <strain evidence="1 2">G39</strain>
    </source>
</reference>
<gene>
    <name evidence="1" type="ORF">SPHI_07490</name>
</gene>
<dbReference type="Proteomes" id="UP000188729">
    <property type="component" value="Unassembled WGS sequence"/>
</dbReference>
<dbReference type="AlphaFoldDB" id="A0A1V2EXC4"/>
<protein>
    <submittedName>
        <fullName evidence="1">Uncharacterized protein</fullName>
    </submittedName>
</protein>
<dbReference type="STRING" id="1915074.SPHI_07490"/>
<dbReference type="EMBL" id="MPSB01000002">
    <property type="protein sequence ID" value="ONF97312.1"/>
    <property type="molecule type" value="Genomic_DNA"/>
</dbReference>
<evidence type="ECO:0000313" key="1">
    <source>
        <dbReference type="EMBL" id="ONF97312.1"/>
    </source>
</evidence>
<keyword evidence="2" id="KW-1185">Reference proteome</keyword>
<name>A0A1V2EXC4_9SPHN</name>
<evidence type="ECO:0000313" key="2">
    <source>
        <dbReference type="Proteomes" id="UP000188729"/>
    </source>
</evidence>
<comment type="caution">
    <text evidence="1">The sequence shown here is derived from an EMBL/GenBank/DDBJ whole genome shotgun (WGS) entry which is preliminary data.</text>
</comment>
<proteinExistence type="predicted"/>
<accession>A0A1V2EXC4</accession>
<sequence length="34" mass="3735">MPGAKRLFAISPGGVCRFDLKPQNQVLGAWSNEF</sequence>
<organism evidence="1 2">
    <name type="scientific">Sphingomonas jeddahensis</name>
    <dbReference type="NCBI Taxonomy" id="1915074"/>
    <lineage>
        <taxon>Bacteria</taxon>
        <taxon>Pseudomonadati</taxon>
        <taxon>Pseudomonadota</taxon>
        <taxon>Alphaproteobacteria</taxon>
        <taxon>Sphingomonadales</taxon>
        <taxon>Sphingomonadaceae</taxon>
        <taxon>Sphingomonas</taxon>
    </lineage>
</organism>